<dbReference type="Proteomes" id="UP000299102">
    <property type="component" value="Unassembled WGS sequence"/>
</dbReference>
<proteinExistence type="predicted"/>
<evidence type="ECO:0000313" key="3">
    <source>
        <dbReference type="Proteomes" id="UP000299102"/>
    </source>
</evidence>
<gene>
    <name evidence="2" type="ORF">EVAR_11982_1</name>
</gene>
<sequence length="118" mass="13363">MARAPRARRPRRVPPPVIWTLINTETNVLGERVITAAGRCTCVNGPAFTRTDFSERGVSEIKNIRLNRTGVLRRRMNNANNGVLSGQEARARRSTDRLPPALDRRFIVPRVTMSFEHT</sequence>
<dbReference type="EMBL" id="BGZK01000128">
    <property type="protein sequence ID" value="GBP21382.1"/>
    <property type="molecule type" value="Genomic_DNA"/>
</dbReference>
<protein>
    <submittedName>
        <fullName evidence="2">Uncharacterized protein</fullName>
    </submittedName>
</protein>
<feature type="region of interest" description="Disordered" evidence="1">
    <location>
        <begin position="78"/>
        <end position="97"/>
    </location>
</feature>
<reference evidence="2 3" key="1">
    <citation type="journal article" date="2019" name="Commun. Biol.">
        <title>The bagworm genome reveals a unique fibroin gene that provides high tensile strength.</title>
        <authorList>
            <person name="Kono N."/>
            <person name="Nakamura H."/>
            <person name="Ohtoshi R."/>
            <person name="Tomita M."/>
            <person name="Numata K."/>
            <person name="Arakawa K."/>
        </authorList>
    </citation>
    <scope>NUCLEOTIDE SEQUENCE [LARGE SCALE GENOMIC DNA]</scope>
</reference>
<organism evidence="2 3">
    <name type="scientific">Eumeta variegata</name>
    <name type="common">Bagworm moth</name>
    <name type="synonym">Eumeta japonica</name>
    <dbReference type="NCBI Taxonomy" id="151549"/>
    <lineage>
        <taxon>Eukaryota</taxon>
        <taxon>Metazoa</taxon>
        <taxon>Ecdysozoa</taxon>
        <taxon>Arthropoda</taxon>
        <taxon>Hexapoda</taxon>
        <taxon>Insecta</taxon>
        <taxon>Pterygota</taxon>
        <taxon>Neoptera</taxon>
        <taxon>Endopterygota</taxon>
        <taxon>Lepidoptera</taxon>
        <taxon>Glossata</taxon>
        <taxon>Ditrysia</taxon>
        <taxon>Tineoidea</taxon>
        <taxon>Psychidae</taxon>
        <taxon>Oiketicinae</taxon>
        <taxon>Eumeta</taxon>
    </lineage>
</organism>
<evidence type="ECO:0000313" key="2">
    <source>
        <dbReference type="EMBL" id="GBP21382.1"/>
    </source>
</evidence>
<dbReference type="AlphaFoldDB" id="A0A4C1U4W1"/>
<name>A0A4C1U4W1_EUMVA</name>
<accession>A0A4C1U4W1</accession>
<comment type="caution">
    <text evidence="2">The sequence shown here is derived from an EMBL/GenBank/DDBJ whole genome shotgun (WGS) entry which is preliminary data.</text>
</comment>
<evidence type="ECO:0000256" key="1">
    <source>
        <dbReference type="SAM" id="MobiDB-lite"/>
    </source>
</evidence>
<keyword evidence="3" id="KW-1185">Reference proteome</keyword>